<organism evidence="4">
    <name type="scientific">Amorphochlora amoebiformis</name>
    <dbReference type="NCBI Taxonomy" id="1561963"/>
    <lineage>
        <taxon>Eukaryota</taxon>
        <taxon>Sar</taxon>
        <taxon>Rhizaria</taxon>
        <taxon>Cercozoa</taxon>
        <taxon>Chlorarachniophyceae</taxon>
        <taxon>Amorphochlora</taxon>
    </lineage>
</organism>
<dbReference type="InterPro" id="IPR036322">
    <property type="entry name" value="WD40_repeat_dom_sf"/>
</dbReference>
<dbReference type="InterPro" id="IPR015943">
    <property type="entry name" value="WD40/YVTN_repeat-like_dom_sf"/>
</dbReference>
<dbReference type="GO" id="GO:0000346">
    <property type="term" value="C:transcription export complex"/>
    <property type="evidence" value="ECO:0007669"/>
    <property type="project" value="TreeGrafter"/>
</dbReference>
<proteinExistence type="inferred from homology"/>
<feature type="repeat" description="WD" evidence="3">
    <location>
        <begin position="66"/>
        <end position="91"/>
    </location>
</feature>
<dbReference type="EMBL" id="HBEM01026702">
    <property type="protein sequence ID" value="CAD8459210.1"/>
    <property type="molecule type" value="Transcribed_RNA"/>
</dbReference>
<dbReference type="PROSITE" id="PS50082">
    <property type="entry name" value="WD_REPEATS_2"/>
    <property type="match status" value="2"/>
</dbReference>
<accession>A0A7S0DM08</accession>
<dbReference type="Pfam" id="PF00400">
    <property type="entry name" value="WD40"/>
    <property type="match status" value="2"/>
</dbReference>
<evidence type="ECO:0000256" key="2">
    <source>
        <dbReference type="ARBA" id="ARBA00022574"/>
    </source>
</evidence>
<keyword evidence="2 3" id="KW-0853">WD repeat</keyword>
<dbReference type="SMART" id="SM00320">
    <property type="entry name" value="WD40"/>
    <property type="match status" value="3"/>
</dbReference>
<dbReference type="PANTHER" id="PTHR44411">
    <property type="entry name" value="THO COMPLEX SUBUNIT 6 HOMOLOG"/>
    <property type="match status" value="1"/>
</dbReference>
<sequence length="274" mass="29352">MATAGDEDIRIWDVKGIVDSSDGNIQGSDKKMDPVKPKAVLRNPQASGSRGFVTPAFETNALATLGETMFAASGDGNIYAWDTNTGKQTQTLQGHSEIVHCLSACGSSLLCSGSEDGTVRGWDPRTSSQVFALNPLTGTEFAHEDEKKGSWIGCLCSDDSGSWMACGGGDRYVALWHVGSRRIITTMPTAGTPQAVVMFEDRVISGGNQSYVFHWSKSGELMGRAACKSKSVFSLAVNRAKSPHQLVAAGLTCIDLFVNHKTLCRSWGMSDEEM</sequence>
<evidence type="ECO:0008006" key="5">
    <source>
        <dbReference type="Google" id="ProtNLM"/>
    </source>
</evidence>
<evidence type="ECO:0000256" key="1">
    <source>
        <dbReference type="ARBA" id="ARBA00009728"/>
    </source>
</evidence>
<protein>
    <recommendedName>
        <fullName evidence="5">Anaphase-promoting complex subunit 4 WD40 domain-containing protein</fullName>
    </recommendedName>
</protein>
<dbReference type="AlphaFoldDB" id="A0A7S0DM08"/>
<dbReference type="InterPro" id="IPR001680">
    <property type="entry name" value="WD40_rpt"/>
</dbReference>
<evidence type="ECO:0000256" key="3">
    <source>
        <dbReference type="PROSITE-ProRule" id="PRU00221"/>
    </source>
</evidence>
<dbReference type="GO" id="GO:0006406">
    <property type="term" value="P:mRNA export from nucleus"/>
    <property type="evidence" value="ECO:0007669"/>
    <property type="project" value="TreeGrafter"/>
</dbReference>
<gene>
    <name evidence="4" type="ORF">LAMO00422_LOCUS18163</name>
</gene>
<comment type="similarity">
    <text evidence="1">Belongs to the WD repeat THOC6 family.</text>
</comment>
<dbReference type="Gene3D" id="2.130.10.10">
    <property type="entry name" value="YVTN repeat-like/Quinoprotein amine dehydrogenase"/>
    <property type="match status" value="1"/>
</dbReference>
<dbReference type="PROSITE" id="PS50294">
    <property type="entry name" value="WD_REPEATS_REGION"/>
    <property type="match status" value="1"/>
</dbReference>
<dbReference type="SUPFAM" id="SSF50978">
    <property type="entry name" value="WD40 repeat-like"/>
    <property type="match status" value="1"/>
</dbReference>
<name>A0A7S0DM08_9EUKA</name>
<reference evidence="4" key="1">
    <citation type="submission" date="2021-01" db="EMBL/GenBank/DDBJ databases">
        <authorList>
            <person name="Corre E."/>
            <person name="Pelletier E."/>
            <person name="Niang G."/>
            <person name="Scheremetjew M."/>
            <person name="Finn R."/>
            <person name="Kale V."/>
            <person name="Holt S."/>
            <person name="Cochrane G."/>
            <person name="Meng A."/>
            <person name="Brown T."/>
            <person name="Cohen L."/>
        </authorList>
    </citation>
    <scope>NUCLEOTIDE SEQUENCE</scope>
    <source>
        <strain evidence="4">CCMP2058</strain>
    </source>
</reference>
<dbReference type="PANTHER" id="PTHR44411:SF1">
    <property type="entry name" value="THO COMPLEX SUBUNIT 6 HOMOLOG"/>
    <property type="match status" value="1"/>
</dbReference>
<dbReference type="InterPro" id="IPR042626">
    <property type="entry name" value="THOC6"/>
</dbReference>
<evidence type="ECO:0000313" key="4">
    <source>
        <dbReference type="EMBL" id="CAD8459210.1"/>
    </source>
</evidence>
<dbReference type="GO" id="GO:0000347">
    <property type="term" value="C:THO complex"/>
    <property type="evidence" value="ECO:0007669"/>
    <property type="project" value="TreeGrafter"/>
</dbReference>
<feature type="repeat" description="WD" evidence="3">
    <location>
        <begin position="92"/>
        <end position="132"/>
    </location>
</feature>